<accession>A0ACC0CAI7</accession>
<keyword evidence="2" id="KW-1185">Reference proteome</keyword>
<name>A0ACC0CAI7_CATRO</name>
<evidence type="ECO:0000313" key="2">
    <source>
        <dbReference type="Proteomes" id="UP001060085"/>
    </source>
</evidence>
<proteinExistence type="predicted"/>
<sequence length="163" mass="19073">MARSLFSYMNLCFAGQILHIREREYAKGGYYGNLGYQEYDEGISNYQIRQSCWKRNECWEEILEWVMRAMKVLDIRTWMMDMGIGIYMSKKLGVENKEERMLGVLENKGKSSKKELCIIHRDITLSFSPTPFSLCHEVSLRELEMLLVAYTSHVSIFGELCAI</sequence>
<reference evidence="2" key="1">
    <citation type="journal article" date="2023" name="Nat. Plants">
        <title>Single-cell RNA sequencing provides a high-resolution roadmap for understanding the multicellular compartmentation of specialized metabolism.</title>
        <authorList>
            <person name="Sun S."/>
            <person name="Shen X."/>
            <person name="Li Y."/>
            <person name="Li Y."/>
            <person name="Wang S."/>
            <person name="Li R."/>
            <person name="Zhang H."/>
            <person name="Shen G."/>
            <person name="Guo B."/>
            <person name="Wei J."/>
            <person name="Xu J."/>
            <person name="St-Pierre B."/>
            <person name="Chen S."/>
            <person name="Sun C."/>
        </authorList>
    </citation>
    <scope>NUCLEOTIDE SEQUENCE [LARGE SCALE GENOMIC DNA]</scope>
</reference>
<dbReference type="EMBL" id="CM044701">
    <property type="protein sequence ID" value="KAI5681900.1"/>
    <property type="molecule type" value="Genomic_DNA"/>
</dbReference>
<dbReference type="Proteomes" id="UP001060085">
    <property type="component" value="Linkage Group LG01"/>
</dbReference>
<comment type="caution">
    <text evidence="1">The sequence shown here is derived from an EMBL/GenBank/DDBJ whole genome shotgun (WGS) entry which is preliminary data.</text>
</comment>
<gene>
    <name evidence="1" type="ORF">M9H77_03128</name>
</gene>
<protein>
    <submittedName>
        <fullName evidence="1">Uncharacterized protein</fullName>
    </submittedName>
</protein>
<organism evidence="1 2">
    <name type="scientific">Catharanthus roseus</name>
    <name type="common">Madagascar periwinkle</name>
    <name type="synonym">Vinca rosea</name>
    <dbReference type="NCBI Taxonomy" id="4058"/>
    <lineage>
        <taxon>Eukaryota</taxon>
        <taxon>Viridiplantae</taxon>
        <taxon>Streptophyta</taxon>
        <taxon>Embryophyta</taxon>
        <taxon>Tracheophyta</taxon>
        <taxon>Spermatophyta</taxon>
        <taxon>Magnoliopsida</taxon>
        <taxon>eudicotyledons</taxon>
        <taxon>Gunneridae</taxon>
        <taxon>Pentapetalae</taxon>
        <taxon>asterids</taxon>
        <taxon>lamiids</taxon>
        <taxon>Gentianales</taxon>
        <taxon>Apocynaceae</taxon>
        <taxon>Rauvolfioideae</taxon>
        <taxon>Vinceae</taxon>
        <taxon>Catharanthinae</taxon>
        <taxon>Catharanthus</taxon>
    </lineage>
</organism>
<evidence type="ECO:0000313" key="1">
    <source>
        <dbReference type="EMBL" id="KAI5681900.1"/>
    </source>
</evidence>